<dbReference type="GeneID" id="14496124"/>
<proteinExistence type="predicted"/>
<dbReference type="EMBL" id="HE806319">
    <property type="protein sequence ID" value="CCH60874.1"/>
    <property type="molecule type" value="Genomic_DNA"/>
</dbReference>
<reference evidence="2 3" key="1">
    <citation type="journal article" date="2011" name="Proc. Natl. Acad. Sci. U.S.A.">
        <title>Evolutionary erosion of yeast sex chromosomes by mating-type switching accidents.</title>
        <authorList>
            <person name="Gordon J.L."/>
            <person name="Armisen D."/>
            <person name="Proux-Wera E."/>
            <person name="Oheigeartaigh S.S."/>
            <person name="Byrne K.P."/>
            <person name="Wolfe K.H."/>
        </authorList>
    </citation>
    <scope>NUCLEOTIDE SEQUENCE [LARGE SCALE GENOMIC DNA]</scope>
    <source>
        <strain evidence="3">ATCC 34711 / CBS 6284 / DSM 70876 / NBRC 10599 / NRRL Y-10934 / UCD 77-7</strain>
    </source>
</reference>
<sequence length="208" mass="24485">MIFNLNNSNNISNNKANMSNNASMINNSNVNNSIEMQMRLQMQIQMQRQRQNYNNNIFGEHAIEEAFNTALKRSVRHFDNDTEENEEYHNTNKRIRKSNPTPDDIFHRMSDINCDKNDTSIKNVNSFSMITPIQTPIEYTLMEMTKFNQQRQAQFSSNNCIDIPNEKQLGMFYSEAEDYMLEGYYNQVMLEKKPTLQNNYSEGIDIEM</sequence>
<dbReference type="RefSeq" id="XP_004180393.1">
    <property type="nucleotide sequence ID" value="XM_004180345.1"/>
</dbReference>
<dbReference type="KEGG" id="tbl:TBLA_0D03750"/>
<name>I2H3C2_HENB6</name>
<keyword evidence="3" id="KW-1185">Reference proteome</keyword>
<dbReference type="HOGENOM" id="CLU_1321680_0_0_1"/>
<gene>
    <name evidence="2" type="primary">TBLA0D03750</name>
    <name evidence="2" type="ORF">TBLA_0D03750</name>
</gene>
<organism evidence="2 3">
    <name type="scientific">Henningerozyma blattae (strain ATCC 34711 / CBS 6284 / DSM 70876 / NBRC 10599 / NRRL Y-10934 / UCD 77-7)</name>
    <name type="common">Yeast</name>
    <name type="synonym">Tetrapisispora blattae</name>
    <dbReference type="NCBI Taxonomy" id="1071380"/>
    <lineage>
        <taxon>Eukaryota</taxon>
        <taxon>Fungi</taxon>
        <taxon>Dikarya</taxon>
        <taxon>Ascomycota</taxon>
        <taxon>Saccharomycotina</taxon>
        <taxon>Saccharomycetes</taxon>
        <taxon>Saccharomycetales</taxon>
        <taxon>Saccharomycetaceae</taxon>
        <taxon>Henningerozyma</taxon>
    </lineage>
</organism>
<evidence type="ECO:0000313" key="3">
    <source>
        <dbReference type="Proteomes" id="UP000002866"/>
    </source>
</evidence>
<protein>
    <submittedName>
        <fullName evidence="2">Uncharacterized protein</fullName>
    </submittedName>
</protein>
<evidence type="ECO:0000313" key="2">
    <source>
        <dbReference type="EMBL" id="CCH60874.1"/>
    </source>
</evidence>
<evidence type="ECO:0000256" key="1">
    <source>
        <dbReference type="SAM" id="MobiDB-lite"/>
    </source>
</evidence>
<dbReference type="InParanoid" id="I2H3C2"/>
<dbReference type="Proteomes" id="UP000002866">
    <property type="component" value="Chromosome 4"/>
</dbReference>
<feature type="region of interest" description="Disordered" evidence="1">
    <location>
        <begin position="79"/>
        <end position="103"/>
    </location>
</feature>
<accession>I2H3C2</accession>
<dbReference type="AlphaFoldDB" id="I2H3C2"/>